<dbReference type="InterPro" id="IPR006638">
    <property type="entry name" value="Elp3/MiaA/NifB-like_rSAM"/>
</dbReference>
<feature type="binding site" evidence="12">
    <location>
        <position position="48"/>
    </location>
    <ligand>
        <name>[4Fe-4S] cluster</name>
        <dbReference type="ChEBI" id="CHEBI:49883"/>
        <label>1</label>
        <note>4Fe-4S-S-AdoMet</note>
    </ligand>
</feature>
<dbReference type="NCBIfam" id="TIGR02666">
    <property type="entry name" value="moaA"/>
    <property type="match status" value="1"/>
</dbReference>
<evidence type="ECO:0000256" key="2">
    <source>
        <dbReference type="ARBA" id="ARBA00022485"/>
    </source>
</evidence>
<feature type="binding site" evidence="12">
    <location>
        <position position="273"/>
    </location>
    <ligand>
        <name>[4Fe-4S] cluster</name>
        <dbReference type="ChEBI" id="CHEBI:49883"/>
        <label>2</label>
        <note>4Fe-4S-substrate</note>
    </ligand>
</feature>
<keyword evidence="10 12" id="KW-0456">Lyase</keyword>
<feature type="binding site" evidence="12">
    <location>
        <position position="84"/>
    </location>
    <ligand>
        <name>GTP</name>
        <dbReference type="ChEBI" id="CHEBI:37565"/>
    </ligand>
</feature>
<comment type="cofactor">
    <cofactor evidence="12">
        <name>[4Fe-4S] cluster</name>
        <dbReference type="ChEBI" id="CHEBI:49883"/>
    </cofactor>
    <text evidence="12">Binds 2 [4Fe-4S] clusters. Binds 1 [4Fe-4S] cluster coordinated with 3 cysteines and an exchangeable S-adenosyl-L-methionine and 1 [4Fe-4S] cluster coordinated with 3 cysteines and the GTP-derived substrate.</text>
</comment>
<organism evidence="15 16">
    <name type="scientific">Qipengyuania gelatinilytica</name>
    <dbReference type="NCBI Taxonomy" id="2867231"/>
    <lineage>
        <taxon>Bacteria</taxon>
        <taxon>Pseudomonadati</taxon>
        <taxon>Pseudomonadota</taxon>
        <taxon>Alphaproteobacteria</taxon>
        <taxon>Sphingomonadales</taxon>
        <taxon>Erythrobacteraceae</taxon>
        <taxon>Qipengyuania</taxon>
    </lineage>
</organism>
<evidence type="ECO:0000256" key="7">
    <source>
        <dbReference type="ARBA" id="ARBA00023014"/>
    </source>
</evidence>
<feature type="binding site" evidence="12">
    <location>
        <position position="176"/>
    </location>
    <ligand>
        <name>GTP</name>
        <dbReference type="ChEBI" id="CHEBI:37565"/>
    </ligand>
</feature>
<dbReference type="SFLD" id="SFLDS00029">
    <property type="entry name" value="Radical_SAM"/>
    <property type="match status" value="1"/>
</dbReference>
<dbReference type="InterPro" id="IPR007197">
    <property type="entry name" value="rSAM"/>
</dbReference>
<dbReference type="PROSITE" id="PS51918">
    <property type="entry name" value="RADICAL_SAM"/>
    <property type="match status" value="1"/>
</dbReference>
<proteinExistence type="inferred from homology"/>
<evidence type="ECO:0000313" key="16">
    <source>
        <dbReference type="Proteomes" id="UP000824321"/>
    </source>
</evidence>
<comment type="function">
    <text evidence="12">Catalyzes the cyclization of GTP to (8S)-3',8-cyclo-7,8-dihydroguanosine 5'-triphosphate.</text>
</comment>
<feature type="binding site" evidence="12">
    <location>
        <position position="210"/>
    </location>
    <ligand>
        <name>S-adenosyl-L-methionine</name>
        <dbReference type="ChEBI" id="CHEBI:59789"/>
    </ligand>
</feature>
<comment type="catalytic activity">
    <reaction evidence="11 12">
        <text>GTP + AH2 + S-adenosyl-L-methionine = (8S)-3',8-cyclo-7,8-dihydroguanosine 5'-triphosphate + 5'-deoxyadenosine + L-methionine + A + H(+)</text>
        <dbReference type="Rhea" id="RHEA:49576"/>
        <dbReference type="ChEBI" id="CHEBI:13193"/>
        <dbReference type="ChEBI" id="CHEBI:15378"/>
        <dbReference type="ChEBI" id="CHEBI:17319"/>
        <dbReference type="ChEBI" id="CHEBI:17499"/>
        <dbReference type="ChEBI" id="CHEBI:37565"/>
        <dbReference type="ChEBI" id="CHEBI:57844"/>
        <dbReference type="ChEBI" id="CHEBI:59789"/>
        <dbReference type="ChEBI" id="CHEBI:131766"/>
        <dbReference type="EC" id="4.1.99.22"/>
    </reaction>
</comment>
<evidence type="ECO:0000256" key="6">
    <source>
        <dbReference type="ARBA" id="ARBA00023004"/>
    </source>
</evidence>
<feature type="binding site" evidence="12">
    <location>
        <position position="115"/>
    </location>
    <ligand>
        <name>GTP</name>
        <dbReference type="ChEBI" id="CHEBI:37565"/>
    </ligand>
</feature>
<dbReference type="CDD" id="cd01335">
    <property type="entry name" value="Radical_SAM"/>
    <property type="match status" value="1"/>
</dbReference>
<comment type="similarity">
    <text evidence="12">Belongs to the radical SAM superfamily. MoaA family.</text>
</comment>
<evidence type="ECO:0000256" key="1">
    <source>
        <dbReference type="ARBA" id="ARBA00012167"/>
    </source>
</evidence>
<feature type="binding site" evidence="12">
    <location>
        <position position="139"/>
    </location>
    <ligand>
        <name>S-adenosyl-L-methionine</name>
        <dbReference type="ChEBI" id="CHEBI:59789"/>
    </ligand>
</feature>
<feature type="binding site" evidence="12">
    <location>
        <position position="34"/>
    </location>
    <ligand>
        <name>GTP</name>
        <dbReference type="ChEBI" id="CHEBI:37565"/>
    </ligand>
</feature>
<comment type="pathway">
    <text evidence="12">Cofactor biosynthesis; molybdopterin biosynthesis.</text>
</comment>
<keyword evidence="8 12" id="KW-0342">GTP-binding</keyword>
<evidence type="ECO:0000256" key="9">
    <source>
        <dbReference type="ARBA" id="ARBA00023150"/>
    </source>
</evidence>
<keyword evidence="5 12" id="KW-0547">Nucleotide-binding</keyword>
<comment type="subunit">
    <text evidence="12">Monomer and homodimer.</text>
</comment>
<dbReference type="Pfam" id="PF04055">
    <property type="entry name" value="Radical_SAM"/>
    <property type="match status" value="1"/>
</dbReference>
<evidence type="ECO:0000256" key="13">
    <source>
        <dbReference type="SAM" id="MobiDB-lite"/>
    </source>
</evidence>
<dbReference type="SUPFAM" id="SSF102114">
    <property type="entry name" value="Radical SAM enzymes"/>
    <property type="match status" value="1"/>
</dbReference>
<evidence type="ECO:0000256" key="10">
    <source>
        <dbReference type="ARBA" id="ARBA00023239"/>
    </source>
</evidence>
<feature type="region of interest" description="Disordered" evidence="13">
    <location>
        <begin position="324"/>
        <end position="345"/>
    </location>
</feature>
<dbReference type="HAMAP" id="MF_01225_B">
    <property type="entry name" value="MoaA_B"/>
    <property type="match status" value="1"/>
</dbReference>
<gene>
    <name evidence="12 15" type="primary">moaA</name>
    <name evidence="15" type="ORF">K3136_06670</name>
</gene>
<dbReference type="PROSITE" id="PS01305">
    <property type="entry name" value="MOAA_NIFB_PQQE"/>
    <property type="match status" value="1"/>
</dbReference>
<keyword evidence="9 12" id="KW-0501">Molybdenum cofactor biosynthesis</keyword>
<dbReference type="InterPro" id="IPR058240">
    <property type="entry name" value="rSAM_sf"/>
</dbReference>
<dbReference type="RefSeq" id="WP_221432078.1">
    <property type="nucleotide sequence ID" value="NZ_CP081294.1"/>
</dbReference>
<evidence type="ECO:0000256" key="5">
    <source>
        <dbReference type="ARBA" id="ARBA00022741"/>
    </source>
</evidence>
<keyword evidence="2 12" id="KW-0004">4Fe-4S</keyword>
<feature type="binding site" evidence="12">
    <location>
        <position position="47"/>
    </location>
    <ligand>
        <name>S-adenosyl-L-methionine</name>
        <dbReference type="ChEBI" id="CHEBI:59789"/>
    </ligand>
</feature>
<keyword evidence="16" id="KW-1185">Reference proteome</keyword>
<evidence type="ECO:0000313" key="15">
    <source>
        <dbReference type="EMBL" id="QZD96358.1"/>
    </source>
</evidence>
<keyword evidence="6 12" id="KW-0408">Iron</keyword>
<feature type="region of interest" description="Disordered" evidence="13">
    <location>
        <begin position="1"/>
        <end position="20"/>
    </location>
</feature>
<feature type="domain" description="Radical SAM core" evidence="14">
    <location>
        <begin position="25"/>
        <end position="247"/>
    </location>
</feature>
<evidence type="ECO:0000256" key="3">
    <source>
        <dbReference type="ARBA" id="ARBA00022691"/>
    </source>
</evidence>
<reference evidence="15 16" key="1">
    <citation type="submission" date="2021-08" db="EMBL/GenBank/DDBJ databases">
        <title>Comparative Genomics Analysis of the Genus Qipengyuania Reveals Extensive Genetic Diversity and Metabolic Versatility, Including the Description of Fifteen Novel Species.</title>
        <authorList>
            <person name="Liu Y."/>
        </authorList>
    </citation>
    <scope>NUCLEOTIDE SEQUENCE [LARGE SCALE GENOMIC DNA]</scope>
    <source>
        <strain evidence="15 16">1NDH1</strain>
    </source>
</reference>
<dbReference type="Gene3D" id="3.20.20.70">
    <property type="entry name" value="Aldolase class I"/>
    <property type="match status" value="1"/>
</dbReference>
<dbReference type="PANTHER" id="PTHR22960:SF28">
    <property type="entry name" value="GTP 3',8-CYCLASE"/>
    <property type="match status" value="1"/>
</dbReference>
<keyword evidence="4 12" id="KW-0479">Metal-binding</keyword>
<dbReference type="InterPro" id="IPR013483">
    <property type="entry name" value="MoaA"/>
</dbReference>
<keyword evidence="3 12" id="KW-0949">S-adenosyl-L-methionine</keyword>
<dbReference type="SFLD" id="SFLDG01386">
    <property type="entry name" value="main_SPASM_domain-containing"/>
    <property type="match status" value="1"/>
</dbReference>
<feature type="binding site" evidence="12">
    <location>
        <position position="276"/>
    </location>
    <ligand>
        <name>[4Fe-4S] cluster</name>
        <dbReference type="ChEBI" id="CHEBI:49883"/>
        <label>2</label>
        <note>4Fe-4S-substrate</note>
    </ligand>
</feature>
<evidence type="ECO:0000256" key="8">
    <source>
        <dbReference type="ARBA" id="ARBA00023134"/>
    </source>
</evidence>
<dbReference type="SMART" id="SM00729">
    <property type="entry name" value="Elp3"/>
    <property type="match status" value="1"/>
</dbReference>
<dbReference type="InterPro" id="IPR010505">
    <property type="entry name" value="MoaA_twitch"/>
</dbReference>
<evidence type="ECO:0000259" key="14">
    <source>
        <dbReference type="PROSITE" id="PS51918"/>
    </source>
</evidence>
<dbReference type="Pfam" id="PF06463">
    <property type="entry name" value="Mob_synth_C"/>
    <property type="match status" value="1"/>
</dbReference>
<protein>
    <recommendedName>
        <fullName evidence="1 12">GTP 3',8-cyclase</fullName>
        <ecNumber evidence="1 12">4.1.99.22</ecNumber>
    </recommendedName>
    <alternativeName>
        <fullName evidence="12">Molybdenum cofactor biosynthesis protein A</fullName>
    </alternativeName>
</protein>
<dbReference type="EC" id="4.1.99.22" evidence="1 12"/>
<feature type="binding site" evidence="12">
    <location>
        <position position="88"/>
    </location>
    <ligand>
        <name>S-adenosyl-L-methionine</name>
        <dbReference type="ChEBI" id="CHEBI:59789"/>
    </ligand>
</feature>
<dbReference type="InterPro" id="IPR013785">
    <property type="entry name" value="Aldolase_TIM"/>
</dbReference>
<feature type="binding site" evidence="12">
    <location>
        <position position="45"/>
    </location>
    <ligand>
        <name>[4Fe-4S] cluster</name>
        <dbReference type="ChEBI" id="CHEBI:49883"/>
        <label>1</label>
        <note>4Fe-4S-S-AdoMet</note>
    </ligand>
</feature>
<feature type="binding site" evidence="12">
    <location>
        <position position="41"/>
    </location>
    <ligand>
        <name>[4Fe-4S] cluster</name>
        <dbReference type="ChEBI" id="CHEBI:49883"/>
        <label>1</label>
        <note>4Fe-4S-S-AdoMet</note>
    </ligand>
</feature>
<dbReference type="InterPro" id="IPR050105">
    <property type="entry name" value="MoCo_biosynth_MoaA/MoaC"/>
</dbReference>
<dbReference type="InterPro" id="IPR040064">
    <property type="entry name" value="MoaA-like"/>
</dbReference>
<dbReference type="SFLD" id="SFLDG01067">
    <property type="entry name" value="SPASM/twitch_domain_containing"/>
    <property type="match status" value="1"/>
</dbReference>
<dbReference type="GO" id="GO:0061798">
    <property type="term" value="F:GTP 3',8'-cyclase activity"/>
    <property type="evidence" value="ECO:0007669"/>
    <property type="project" value="UniProtKB-EC"/>
</dbReference>
<dbReference type="CDD" id="cd21117">
    <property type="entry name" value="Twitch_MoaA"/>
    <property type="match status" value="1"/>
</dbReference>
<keyword evidence="7 12" id="KW-0411">Iron-sulfur</keyword>
<dbReference type="EMBL" id="CP081294">
    <property type="protein sequence ID" value="QZD96358.1"/>
    <property type="molecule type" value="Genomic_DNA"/>
</dbReference>
<dbReference type="InterPro" id="IPR000385">
    <property type="entry name" value="MoaA_NifB_PqqE_Fe-S-bd_CS"/>
</dbReference>
<evidence type="ECO:0000256" key="11">
    <source>
        <dbReference type="ARBA" id="ARBA00048697"/>
    </source>
</evidence>
<dbReference type="Proteomes" id="UP000824321">
    <property type="component" value="Chromosome"/>
</dbReference>
<feature type="binding site" evidence="12">
    <location>
        <begin position="278"/>
        <end position="280"/>
    </location>
    <ligand>
        <name>GTP</name>
        <dbReference type="ChEBI" id="CHEBI:37565"/>
    </ligand>
</feature>
<evidence type="ECO:0000256" key="12">
    <source>
        <dbReference type="HAMAP-Rule" id="MF_01225"/>
    </source>
</evidence>
<accession>A0ABX9A8X7</accession>
<dbReference type="PANTHER" id="PTHR22960">
    <property type="entry name" value="MOLYBDOPTERIN COFACTOR SYNTHESIS PROTEIN A"/>
    <property type="match status" value="1"/>
</dbReference>
<evidence type="ECO:0000256" key="4">
    <source>
        <dbReference type="ARBA" id="ARBA00022723"/>
    </source>
</evidence>
<feature type="binding site" evidence="12">
    <location>
        <position position="290"/>
    </location>
    <ligand>
        <name>[4Fe-4S] cluster</name>
        <dbReference type="ChEBI" id="CHEBI:49883"/>
        <label>2</label>
        <note>4Fe-4S-substrate</note>
    </ligand>
</feature>
<dbReference type="SFLD" id="SFLDG01383">
    <property type="entry name" value="cyclic_pyranopterin_phosphate"/>
    <property type="match status" value="1"/>
</dbReference>
<name>A0ABX9A8X7_9SPHN</name>
<sequence>MALFDPPASAPGPAPDGDARGLRDGFGRHFSYLRISLTEKCNFRCTYCLPDGFRKQTGLAPELSRDEILRAVRAFAHLGLWKFRLTGGEPTVRPDFGEILEAVAGVPGAERIALTTNGYRLAHNAKAWRASGLDAVNVSIDTLDPEGFARITGHDRLSEVIAGIDACLDAGFEAVKVNSVLMKSLGARDWEDILAFVADRPVTWRFIELMRTNDNAGFHRGEALPGEVIRSRLLEEGWQASARQPGAGPSNDYVHPSSRGSIGLISPYGSGFCDSCNRLRLSSRGKLHLCLFGDEGLDLRDLLQADDQLDALVDRIRAAMPTKMRGHRLHDGNSGQTPHLASIGG</sequence>